<evidence type="ECO:0000313" key="2">
    <source>
        <dbReference type="Proteomes" id="UP000008909"/>
    </source>
</evidence>
<proteinExistence type="predicted"/>
<organism evidence="1 2">
    <name type="scientific">Clonorchis sinensis</name>
    <name type="common">Chinese liver fluke</name>
    <dbReference type="NCBI Taxonomy" id="79923"/>
    <lineage>
        <taxon>Eukaryota</taxon>
        <taxon>Metazoa</taxon>
        <taxon>Spiralia</taxon>
        <taxon>Lophotrochozoa</taxon>
        <taxon>Platyhelminthes</taxon>
        <taxon>Trematoda</taxon>
        <taxon>Digenea</taxon>
        <taxon>Opisthorchiida</taxon>
        <taxon>Opisthorchiata</taxon>
        <taxon>Opisthorchiidae</taxon>
        <taxon>Clonorchis</taxon>
    </lineage>
</organism>
<dbReference type="AlphaFoldDB" id="G7YU12"/>
<gene>
    <name evidence="1" type="ORF">CLF_110895</name>
</gene>
<accession>G7YU12</accession>
<reference key="2">
    <citation type="submission" date="2011-10" db="EMBL/GenBank/DDBJ databases">
        <title>The genome and transcriptome sequence of Clonorchis sinensis provide insights into the carcinogenic liver fluke.</title>
        <authorList>
            <person name="Wang X."/>
            <person name="Huang Y."/>
            <person name="Chen W."/>
            <person name="Liu H."/>
            <person name="Guo L."/>
            <person name="Chen Y."/>
            <person name="Luo F."/>
            <person name="Zhou W."/>
            <person name="Sun J."/>
            <person name="Mao Q."/>
            <person name="Liang P."/>
            <person name="Zhou C."/>
            <person name="Tian Y."/>
            <person name="Men J."/>
            <person name="Lv X."/>
            <person name="Huang L."/>
            <person name="Zhou J."/>
            <person name="Hu Y."/>
            <person name="Li R."/>
            <person name="Zhang F."/>
            <person name="Lei H."/>
            <person name="Li X."/>
            <person name="Hu X."/>
            <person name="Liang C."/>
            <person name="Xu J."/>
            <person name="Wu Z."/>
            <person name="Yu X."/>
        </authorList>
    </citation>
    <scope>NUCLEOTIDE SEQUENCE</scope>
    <source>
        <strain>Henan</strain>
    </source>
</reference>
<evidence type="ECO:0000313" key="1">
    <source>
        <dbReference type="EMBL" id="GAA56442.1"/>
    </source>
</evidence>
<name>G7YU12_CLOSI</name>
<protein>
    <submittedName>
        <fullName evidence="1">Uncharacterized protein</fullName>
    </submittedName>
</protein>
<dbReference type="Proteomes" id="UP000008909">
    <property type="component" value="Unassembled WGS sequence"/>
</dbReference>
<reference evidence="1" key="1">
    <citation type="journal article" date="2011" name="Genome Biol.">
        <title>The draft genome of the carcinogenic human liver fluke Clonorchis sinensis.</title>
        <authorList>
            <person name="Wang X."/>
            <person name="Chen W."/>
            <person name="Huang Y."/>
            <person name="Sun J."/>
            <person name="Men J."/>
            <person name="Liu H."/>
            <person name="Luo F."/>
            <person name="Guo L."/>
            <person name="Lv X."/>
            <person name="Deng C."/>
            <person name="Zhou C."/>
            <person name="Fan Y."/>
            <person name="Li X."/>
            <person name="Huang L."/>
            <person name="Hu Y."/>
            <person name="Liang C."/>
            <person name="Hu X."/>
            <person name="Xu J."/>
            <person name="Yu X."/>
        </authorList>
    </citation>
    <scope>NUCLEOTIDE SEQUENCE [LARGE SCALE GENOMIC DNA]</scope>
    <source>
        <strain evidence="1">Henan</strain>
    </source>
</reference>
<dbReference type="Gene3D" id="2.60.40.770">
    <property type="match status" value="1"/>
</dbReference>
<keyword evidence="2" id="KW-1185">Reference proteome</keyword>
<sequence>MEFVPAQDFDSVRIQTLTKLEWGTIREQLPYPDYLGCNSIKPSCPIKPGVKYSLTFRATVELDNGYMPVKSSNGKRTLAGARVLRFMDQIFVSLGEGDHDEANLQKLLAGVELGDRTPSQLLRHMQSLVCGKSFDNAILKQL</sequence>
<dbReference type="EMBL" id="DF144258">
    <property type="protein sequence ID" value="GAA56442.1"/>
    <property type="molecule type" value="Genomic_DNA"/>
</dbReference>